<evidence type="ECO:0000256" key="8">
    <source>
        <dbReference type="ARBA" id="ARBA00023065"/>
    </source>
</evidence>
<proteinExistence type="inferred from homology"/>
<dbReference type="GO" id="GO:0046933">
    <property type="term" value="F:proton-transporting ATP synthase activity, rotational mechanism"/>
    <property type="evidence" value="ECO:0007669"/>
    <property type="project" value="InterPro"/>
</dbReference>
<evidence type="ECO:0000256" key="11">
    <source>
        <dbReference type="ARBA" id="ARBA00023310"/>
    </source>
</evidence>
<dbReference type="InterPro" id="IPR023366">
    <property type="entry name" value="ATP_synth_asu-like_sf"/>
</dbReference>
<evidence type="ECO:0000313" key="15">
    <source>
        <dbReference type="EMBL" id="KKQ74996.1"/>
    </source>
</evidence>
<keyword evidence="9" id="KW-0472">Membrane</keyword>
<evidence type="ECO:0000256" key="4">
    <source>
        <dbReference type="ARBA" id="ARBA00022741"/>
    </source>
</evidence>
<keyword evidence="10" id="KW-0139">CF(1)</keyword>
<evidence type="ECO:0000259" key="13">
    <source>
        <dbReference type="Pfam" id="PF00006"/>
    </source>
</evidence>
<keyword evidence="7" id="KW-1278">Translocase</keyword>
<dbReference type="GO" id="GO:0045259">
    <property type="term" value="C:proton-transporting ATP synthase complex"/>
    <property type="evidence" value="ECO:0007669"/>
    <property type="project" value="UniProtKB-KW"/>
</dbReference>
<comment type="subcellular location">
    <subcellularLocation>
        <location evidence="1">Membrane</location>
    </subcellularLocation>
</comment>
<evidence type="ECO:0000256" key="2">
    <source>
        <dbReference type="ARBA" id="ARBA00008936"/>
    </source>
</evidence>
<dbReference type="InterPro" id="IPR005294">
    <property type="entry name" value="ATP_synth_F1_asu"/>
</dbReference>
<dbReference type="Pfam" id="PF00306">
    <property type="entry name" value="ATP-synt_ab_C"/>
    <property type="match status" value="1"/>
</dbReference>
<comment type="subunit">
    <text evidence="12">F-type ATPases have 2 components, CF(1) - the catalytic core - and CF(0) - the membrane proton channel. CF(1) has five subunits: alpha(3), beta(3), gamma(1), delta(1), epsilon(1). CF(0) has four main subunits: a(1), b(1), b'(1) and c(9-12).</text>
</comment>
<feature type="domain" description="ATP synthase alpha subunit C-terminal" evidence="14">
    <location>
        <begin position="358"/>
        <end position="462"/>
    </location>
</feature>
<dbReference type="FunFam" id="3.40.50.300:FF:002432">
    <property type="entry name" value="ATP synthase subunit alpha, mitochondrial"/>
    <property type="match status" value="1"/>
</dbReference>
<evidence type="ECO:0000256" key="12">
    <source>
        <dbReference type="ARBA" id="ARBA00026013"/>
    </source>
</evidence>
<keyword evidence="11" id="KW-0066">ATP synthesis</keyword>
<dbReference type="PANTHER" id="PTHR48082">
    <property type="entry name" value="ATP SYNTHASE SUBUNIT ALPHA, MITOCHONDRIAL"/>
    <property type="match status" value="1"/>
</dbReference>
<evidence type="ECO:0000256" key="3">
    <source>
        <dbReference type="ARBA" id="ARBA00022448"/>
    </source>
</evidence>
<dbReference type="InterPro" id="IPR000793">
    <property type="entry name" value="ATP_synth_asu_C"/>
</dbReference>
<dbReference type="Gene3D" id="3.40.50.300">
    <property type="entry name" value="P-loop containing nucleotide triphosphate hydrolases"/>
    <property type="match status" value="1"/>
</dbReference>
<dbReference type="Proteomes" id="UP000034181">
    <property type="component" value="Unassembled WGS sequence"/>
</dbReference>
<keyword evidence="5" id="KW-0375">Hydrogen ion transport</keyword>
<dbReference type="Gene3D" id="1.20.150.20">
    <property type="entry name" value="ATP synthase alpha/beta chain, C-terminal domain"/>
    <property type="match status" value="1"/>
</dbReference>
<dbReference type="AlphaFoldDB" id="A0A0G0ND11"/>
<reference evidence="15 16" key="1">
    <citation type="journal article" date="2015" name="Nature">
        <title>rRNA introns, odd ribosomes, and small enigmatic genomes across a large radiation of phyla.</title>
        <authorList>
            <person name="Brown C.T."/>
            <person name="Hug L.A."/>
            <person name="Thomas B.C."/>
            <person name="Sharon I."/>
            <person name="Castelle C.J."/>
            <person name="Singh A."/>
            <person name="Wilkins M.J."/>
            <person name="Williams K.H."/>
            <person name="Banfield J.F."/>
        </authorList>
    </citation>
    <scope>NUCLEOTIDE SEQUENCE [LARGE SCALE GENOMIC DNA]</scope>
</reference>
<evidence type="ECO:0000313" key="16">
    <source>
        <dbReference type="Proteomes" id="UP000034181"/>
    </source>
</evidence>
<evidence type="ECO:0000259" key="14">
    <source>
        <dbReference type="Pfam" id="PF00306"/>
    </source>
</evidence>
<protein>
    <submittedName>
        <fullName evidence="15">ATP synthase subunit alpha</fullName>
    </submittedName>
</protein>
<evidence type="ECO:0000256" key="9">
    <source>
        <dbReference type="ARBA" id="ARBA00023136"/>
    </source>
</evidence>
<gene>
    <name evidence="15" type="ORF">US96_C0019G0010</name>
</gene>
<evidence type="ECO:0000256" key="10">
    <source>
        <dbReference type="ARBA" id="ARBA00023196"/>
    </source>
</evidence>
<organism evidence="15 16">
    <name type="scientific">Candidatus Woesebacteria bacterium GW2011_GWB1_38_5b</name>
    <dbReference type="NCBI Taxonomy" id="1618569"/>
    <lineage>
        <taxon>Bacteria</taxon>
        <taxon>Candidatus Woeseibacteriota</taxon>
    </lineage>
</organism>
<keyword evidence="4" id="KW-0547">Nucleotide-binding</keyword>
<dbReference type="InterPro" id="IPR000194">
    <property type="entry name" value="ATPase_F1/V1/A1_a/bsu_nucl-bd"/>
</dbReference>
<sequence length="490" mass="54398">MNNFNNLLEKTGEVGYVRMIVNEIVYADGLPSARPGELIIFENGERGKVLSLSPDSVEILAFSKKPIKVGGKVARTGSPIAIPVGTQLLGKIIDPFGSSFDNTSLIQKTRDYRSIEVTPLGIMSRRKIIRQLETGVGIVDIMLPIGHGQRQLVIGDRKTGKTNFLLQTIVSAARAGNICIYTAIGKKKIDIKKVEEYFKENKVTDRVIIIASTSQDPSGVIFIAPYSAMTIAEYFRDRGQNTLLILDDLSTHAKFYREISLLANKFPGRNSYPGDIFYVHARLLERAGSFTVGNSEVAITCLPVVETPQADFSGYIQTNIMSMTDGHILFDSGLFAEGRRPAINPFLSVTRVGKQTQSAVKRSVNRELLSFLTLYTKLRNFSHFGAEATESVQVTTETGERVLSLFDQDTSSIIPSNIQIILLTLLWAGHLNVTSTKDILDYKNRFVKLYETNPSYKEFIDTMLDTCESFNELLSLINRNKAQVFPGGKL</sequence>
<keyword evidence="6" id="KW-0067">ATP-binding</keyword>
<feature type="domain" description="ATPase F1/V1/A1 complex alpha/beta subunit nucleotide-binding" evidence="13">
    <location>
        <begin position="135"/>
        <end position="349"/>
    </location>
</feature>
<accession>A0A0G0ND11</accession>
<dbReference type="InterPro" id="IPR036121">
    <property type="entry name" value="ATPase_F1/V1/A1_a/bsu_N_sf"/>
</dbReference>
<evidence type="ECO:0000256" key="7">
    <source>
        <dbReference type="ARBA" id="ARBA00022967"/>
    </source>
</evidence>
<dbReference type="EMBL" id="LBUZ01000019">
    <property type="protein sequence ID" value="KKQ74996.1"/>
    <property type="molecule type" value="Genomic_DNA"/>
</dbReference>
<dbReference type="InterPro" id="IPR038376">
    <property type="entry name" value="ATP_synth_asu_C_sf"/>
</dbReference>
<dbReference type="InterPro" id="IPR027417">
    <property type="entry name" value="P-loop_NTPase"/>
</dbReference>
<dbReference type="SUPFAM" id="SSF52540">
    <property type="entry name" value="P-loop containing nucleoside triphosphate hydrolases"/>
    <property type="match status" value="1"/>
</dbReference>
<name>A0A0G0ND11_9BACT</name>
<dbReference type="GO" id="GO:0043531">
    <property type="term" value="F:ADP binding"/>
    <property type="evidence" value="ECO:0007669"/>
    <property type="project" value="TreeGrafter"/>
</dbReference>
<evidence type="ECO:0000256" key="6">
    <source>
        <dbReference type="ARBA" id="ARBA00022840"/>
    </source>
</evidence>
<dbReference type="SUPFAM" id="SSF47917">
    <property type="entry name" value="C-terminal domain of alpha and beta subunits of F1 ATP synthase"/>
    <property type="match status" value="1"/>
</dbReference>
<dbReference type="Gene3D" id="2.40.30.20">
    <property type="match status" value="1"/>
</dbReference>
<dbReference type="SUPFAM" id="SSF50615">
    <property type="entry name" value="N-terminal domain of alpha and beta subunits of F1 ATP synthase"/>
    <property type="match status" value="1"/>
</dbReference>
<dbReference type="Pfam" id="PF00006">
    <property type="entry name" value="ATP-synt_ab"/>
    <property type="match status" value="1"/>
</dbReference>
<evidence type="ECO:0000256" key="5">
    <source>
        <dbReference type="ARBA" id="ARBA00022781"/>
    </source>
</evidence>
<comment type="similarity">
    <text evidence="2">Belongs to the ATPase alpha/beta chains family.</text>
</comment>
<comment type="caution">
    <text evidence="15">The sequence shown here is derived from an EMBL/GenBank/DDBJ whole genome shotgun (WGS) entry which is preliminary data.</text>
</comment>
<dbReference type="PANTHER" id="PTHR48082:SF2">
    <property type="entry name" value="ATP SYNTHASE SUBUNIT ALPHA, MITOCHONDRIAL"/>
    <property type="match status" value="1"/>
</dbReference>
<keyword evidence="8" id="KW-0406">Ion transport</keyword>
<keyword evidence="3" id="KW-0813">Transport</keyword>
<dbReference type="PATRIC" id="fig|1618569.3.peg.528"/>
<evidence type="ECO:0000256" key="1">
    <source>
        <dbReference type="ARBA" id="ARBA00004370"/>
    </source>
</evidence>
<dbReference type="GO" id="GO:0005524">
    <property type="term" value="F:ATP binding"/>
    <property type="evidence" value="ECO:0007669"/>
    <property type="project" value="UniProtKB-KW"/>
</dbReference>